<evidence type="ECO:0000259" key="9">
    <source>
        <dbReference type="PROSITE" id="PS50112"/>
    </source>
</evidence>
<evidence type="ECO:0000256" key="4">
    <source>
        <dbReference type="ARBA" id="ARBA00022679"/>
    </source>
</evidence>
<keyword evidence="5 10" id="KW-0418">Kinase</keyword>
<dbReference type="GO" id="GO:0016036">
    <property type="term" value="P:cellular response to phosphate starvation"/>
    <property type="evidence" value="ECO:0007669"/>
    <property type="project" value="TreeGrafter"/>
</dbReference>
<dbReference type="PANTHER" id="PTHR45453:SF1">
    <property type="entry name" value="PHOSPHATE REGULON SENSOR PROTEIN PHOR"/>
    <property type="match status" value="1"/>
</dbReference>
<dbReference type="Gene3D" id="3.30.565.10">
    <property type="entry name" value="Histidine kinase-like ATPase, C-terminal domain"/>
    <property type="match status" value="1"/>
</dbReference>
<dbReference type="Gene3D" id="3.30.450.20">
    <property type="entry name" value="PAS domain"/>
    <property type="match status" value="2"/>
</dbReference>
<dbReference type="InterPro" id="IPR035965">
    <property type="entry name" value="PAS-like_dom_sf"/>
</dbReference>
<dbReference type="SUPFAM" id="SSF47384">
    <property type="entry name" value="Homodimeric domain of signal transducing histidine kinase"/>
    <property type="match status" value="1"/>
</dbReference>
<keyword evidence="4" id="KW-0808">Transferase</keyword>
<evidence type="ECO:0000256" key="1">
    <source>
        <dbReference type="ARBA" id="ARBA00000085"/>
    </source>
</evidence>
<organism evidence="10 11">
    <name type="scientific">Candidatus Scatousia excrementigallinarum</name>
    <dbReference type="NCBI Taxonomy" id="2840935"/>
    <lineage>
        <taxon>Bacteria</taxon>
        <taxon>Candidatus Scatousia</taxon>
    </lineage>
</organism>
<reference evidence="10" key="2">
    <citation type="journal article" date="2021" name="PeerJ">
        <title>Extensive microbial diversity within the chicken gut microbiome revealed by metagenomics and culture.</title>
        <authorList>
            <person name="Gilroy R."/>
            <person name="Ravi A."/>
            <person name="Getino M."/>
            <person name="Pursley I."/>
            <person name="Horton D.L."/>
            <person name="Alikhan N.F."/>
            <person name="Baker D."/>
            <person name="Gharbi K."/>
            <person name="Hall N."/>
            <person name="Watson M."/>
            <person name="Adriaenssens E.M."/>
            <person name="Foster-Nyarko E."/>
            <person name="Jarju S."/>
            <person name="Secka A."/>
            <person name="Antonio M."/>
            <person name="Oren A."/>
            <person name="Chaudhuri R.R."/>
            <person name="La Ragione R."/>
            <person name="Hildebrand F."/>
            <person name="Pallen M.J."/>
        </authorList>
    </citation>
    <scope>NUCLEOTIDE SEQUENCE</scope>
    <source>
        <strain evidence="10">6276</strain>
    </source>
</reference>
<evidence type="ECO:0000256" key="3">
    <source>
        <dbReference type="ARBA" id="ARBA00022553"/>
    </source>
</evidence>
<dbReference type="SMART" id="SM00388">
    <property type="entry name" value="HisKA"/>
    <property type="match status" value="1"/>
</dbReference>
<dbReference type="InterPro" id="IPR003594">
    <property type="entry name" value="HATPase_dom"/>
</dbReference>
<dbReference type="SMART" id="SM00091">
    <property type="entry name" value="PAS"/>
    <property type="match status" value="2"/>
</dbReference>
<dbReference type="GO" id="GO:0005886">
    <property type="term" value="C:plasma membrane"/>
    <property type="evidence" value="ECO:0007669"/>
    <property type="project" value="TreeGrafter"/>
</dbReference>
<evidence type="ECO:0000259" key="8">
    <source>
        <dbReference type="PROSITE" id="PS50109"/>
    </source>
</evidence>
<gene>
    <name evidence="10" type="ORF">IAC10_03855</name>
</gene>
<evidence type="ECO:0000256" key="2">
    <source>
        <dbReference type="ARBA" id="ARBA00012438"/>
    </source>
</evidence>
<keyword evidence="7" id="KW-0472">Membrane</keyword>
<comment type="caution">
    <text evidence="10">The sequence shown here is derived from an EMBL/GenBank/DDBJ whole genome shotgun (WGS) entry which is preliminary data.</text>
</comment>
<dbReference type="EMBL" id="DVIU01000081">
    <property type="protein sequence ID" value="HIS35748.1"/>
    <property type="molecule type" value="Genomic_DNA"/>
</dbReference>
<proteinExistence type="predicted"/>
<protein>
    <recommendedName>
        <fullName evidence="2">histidine kinase</fullName>
        <ecNumber evidence="2">2.7.13.3</ecNumber>
    </recommendedName>
</protein>
<dbReference type="CDD" id="cd00130">
    <property type="entry name" value="PAS"/>
    <property type="match status" value="1"/>
</dbReference>
<feature type="domain" description="Histidine kinase" evidence="8">
    <location>
        <begin position="321"/>
        <end position="538"/>
    </location>
</feature>
<comment type="catalytic activity">
    <reaction evidence="1">
        <text>ATP + protein L-histidine = ADP + protein N-phospho-L-histidine.</text>
        <dbReference type="EC" id="2.7.13.3"/>
    </reaction>
</comment>
<evidence type="ECO:0000313" key="10">
    <source>
        <dbReference type="EMBL" id="HIS35748.1"/>
    </source>
</evidence>
<reference evidence="10" key="1">
    <citation type="submission" date="2020-10" db="EMBL/GenBank/DDBJ databases">
        <authorList>
            <person name="Gilroy R."/>
        </authorList>
    </citation>
    <scope>NUCLEOTIDE SEQUENCE</scope>
    <source>
        <strain evidence="10">6276</strain>
    </source>
</reference>
<dbReference type="NCBIfam" id="TIGR00229">
    <property type="entry name" value="sensory_box"/>
    <property type="match status" value="2"/>
</dbReference>
<dbReference type="PROSITE" id="PS50112">
    <property type="entry name" value="PAS"/>
    <property type="match status" value="2"/>
</dbReference>
<dbReference type="Gene3D" id="1.10.287.130">
    <property type="match status" value="1"/>
</dbReference>
<evidence type="ECO:0000256" key="5">
    <source>
        <dbReference type="ARBA" id="ARBA00022777"/>
    </source>
</evidence>
<dbReference type="AlphaFoldDB" id="A0A9D1JMC0"/>
<feature type="domain" description="PAS" evidence="9">
    <location>
        <begin position="192"/>
        <end position="262"/>
    </location>
</feature>
<dbReference type="SMART" id="SM00387">
    <property type="entry name" value="HATPase_c"/>
    <property type="match status" value="1"/>
</dbReference>
<dbReference type="Pfam" id="PF08448">
    <property type="entry name" value="PAS_4"/>
    <property type="match status" value="2"/>
</dbReference>
<dbReference type="InterPro" id="IPR003661">
    <property type="entry name" value="HisK_dim/P_dom"/>
</dbReference>
<dbReference type="InterPro" id="IPR005467">
    <property type="entry name" value="His_kinase_dom"/>
</dbReference>
<dbReference type="SUPFAM" id="SSF55785">
    <property type="entry name" value="PYP-like sensor domain (PAS domain)"/>
    <property type="match status" value="2"/>
</dbReference>
<dbReference type="GO" id="GO:0004721">
    <property type="term" value="F:phosphoprotein phosphatase activity"/>
    <property type="evidence" value="ECO:0007669"/>
    <property type="project" value="TreeGrafter"/>
</dbReference>
<dbReference type="InterPro" id="IPR000014">
    <property type="entry name" value="PAS"/>
</dbReference>
<evidence type="ECO:0000256" key="7">
    <source>
        <dbReference type="ARBA" id="ARBA00023136"/>
    </source>
</evidence>
<dbReference type="PANTHER" id="PTHR45453">
    <property type="entry name" value="PHOSPHATE REGULON SENSOR PROTEIN PHOR"/>
    <property type="match status" value="1"/>
</dbReference>
<dbReference type="Pfam" id="PF00512">
    <property type="entry name" value="HisKA"/>
    <property type="match status" value="1"/>
</dbReference>
<evidence type="ECO:0000256" key="6">
    <source>
        <dbReference type="ARBA" id="ARBA00023012"/>
    </source>
</evidence>
<sequence>MKKIRFKAKIIFLAIFALLLGMCVYEDAVNPTPRCLINIGVLVFMMNAYLEKKEYIKRLKEKTETQEFLLRSFDANSPDIIIYFDKNQRLITCNKTMCNIFGIKNIDEVKNSTVFNYLPKDNARLVYRYNREVLETGKPVKYSLFVEDEIYGEKIYETISVPIKKQEKINGLITICRDVTFREKLRKKYTEKQNQLNSILNNLPMAAFLIDTEGKYISGNNKIEELLNVKESSLLGSEIFAKYFDHSHEELKERISIITREKCSASFEHFYTFPNSNPSWYKIYQSPICDNSGNIKGITVFVQNIGAEKEISRQKEHYIATLSHDLKTPIIAQIRSLELLLKGVFGKVNPEQLELLNLTLDSCKNMYTLVSTILYSYKFDNAEIKLNTENVNIMEMLIDCCDEVSKYAKEKNIEIIVDTSLTKSVIEADSKFLKYAILYLIENSISYAYEKTKLKVDLFEENNEIAFKIQSEGPYISKDNMAVMFDQYLGQTESYNKIGFCLKLYYSSQIIRAHNGQIVVNSDPSNKNTFGFKIPRISKKIPAIA</sequence>
<dbReference type="PROSITE" id="PS50109">
    <property type="entry name" value="HIS_KIN"/>
    <property type="match status" value="1"/>
</dbReference>
<accession>A0A9D1JMC0</accession>
<name>A0A9D1JMC0_9BACT</name>
<dbReference type="Proteomes" id="UP000823928">
    <property type="component" value="Unassembled WGS sequence"/>
</dbReference>
<dbReference type="InterPro" id="IPR036890">
    <property type="entry name" value="HATPase_C_sf"/>
</dbReference>
<dbReference type="InterPro" id="IPR036097">
    <property type="entry name" value="HisK_dim/P_sf"/>
</dbReference>
<keyword evidence="6" id="KW-0902">Two-component regulatory system</keyword>
<dbReference type="InterPro" id="IPR050351">
    <property type="entry name" value="BphY/WalK/GraS-like"/>
</dbReference>
<dbReference type="CDD" id="cd00082">
    <property type="entry name" value="HisKA"/>
    <property type="match status" value="1"/>
</dbReference>
<keyword evidence="3" id="KW-0597">Phosphoprotein</keyword>
<feature type="domain" description="PAS" evidence="9">
    <location>
        <begin position="65"/>
        <end position="137"/>
    </location>
</feature>
<dbReference type="Pfam" id="PF02518">
    <property type="entry name" value="HATPase_c"/>
    <property type="match status" value="1"/>
</dbReference>
<dbReference type="EC" id="2.7.13.3" evidence="2"/>
<dbReference type="SUPFAM" id="SSF55874">
    <property type="entry name" value="ATPase domain of HSP90 chaperone/DNA topoisomerase II/histidine kinase"/>
    <property type="match status" value="1"/>
</dbReference>
<dbReference type="InterPro" id="IPR013656">
    <property type="entry name" value="PAS_4"/>
</dbReference>
<evidence type="ECO:0000313" key="11">
    <source>
        <dbReference type="Proteomes" id="UP000823928"/>
    </source>
</evidence>
<dbReference type="GO" id="GO:0000155">
    <property type="term" value="F:phosphorelay sensor kinase activity"/>
    <property type="evidence" value="ECO:0007669"/>
    <property type="project" value="InterPro"/>
</dbReference>